<evidence type="ECO:0000313" key="2">
    <source>
        <dbReference type="Proteomes" id="UP000226192"/>
    </source>
</evidence>
<dbReference type="AlphaFoldDB" id="A0A2C5X8B0"/>
<dbReference type="STRING" id="1399860.A0A2C5X8B0"/>
<dbReference type="OrthoDB" id="4911552at2759"/>
<sequence>MTTSLYYCSNMLDYNSPIPSDLNTIFDNFDPLPWFSLNYTSRASIITGTLPAELRITIAQSMNWEAATFIHNLDSALDILPNADQIVDWYTNVDRRVCWDKDIKYIFNTHANIASGLADLLVQPAEIGDGTPAKRFTDLPPGYLAANTPHCIEPTNPQYLLLRRLLSKLRLESQGKVSLAPEVSKFREIANEYAHPFIRAVYHASHKSYRCVRGLNCAGGVRRNHALKDIRSVYNPRSFADFGNVLKRALERDEAVCILFADVEVPSGYGAISGKK</sequence>
<organism evidence="1 2">
    <name type="scientific">Ophiocordyceps australis</name>
    <dbReference type="NCBI Taxonomy" id="1399860"/>
    <lineage>
        <taxon>Eukaryota</taxon>
        <taxon>Fungi</taxon>
        <taxon>Dikarya</taxon>
        <taxon>Ascomycota</taxon>
        <taxon>Pezizomycotina</taxon>
        <taxon>Sordariomycetes</taxon>
        <taxon>Hypocreomycetidae</taxon>
        <taxon>Hypocreales</taxon>
        <taxon>Ophiocordycipitaceae</taxon>
        <taxon>Ophiocordyceps</taxon>
    </lineage>
</organism>
<name>A0A2C5X8B0_9HYPO</name>
<dbReference type="EMBL" id="NJET01000121">
    <property type="protein sequence ID" value="PHH60979.1"/>
    <property type="molecule type" value="Genomic_DNA"/>
</dbReference>
<reference evidence="1 2" key="1">
    <citation type="submission" date="2017-06" db="EMBL/GenBank/DDBJ databases">
        <title>Ant-infecting Ophiocordyceps genomes reveal a high diversity of potential behavioral manipulation genes and a possible major role for enterotoxins.</title>
        <authorList>
            <person name="De Bekker C."/>
            <person name="Evans H.C."/>
            <person name="Brachmann A."/>
            <person name="Hughes D.P."/>
        </authorList>
    </citation>
    <scope>NUCLEOTIDE SEQUENCE [LARGE SCALE GENOMIC DNA]</scope>
    <source>
        <strain evidence="1 2">Map64</strain>
    </source>
</reference>
<keyword evidence="2" id="KW-1185">Reference proteome</keyword>
<accession>A0A2C5X8B0</accession>
<protein>
    <submittedName>
        <fullName evidence="1">Uncharacterized protein</fullName>
    </submittedName>
</protein>
<gene>
    <name evidence="1" type="ORF">CDD81_994</name>
</gene>
<comment type="caution">
    <text evidence="1">The sequence shown here is derived from an EMBL/GenBank/DDBJ whole genome shotgun (WGS) entry which is preliminary data.</text>
</comment>
<dbReference type="Proteomes" id="UP000226192">
    <property type="component" value="Unassembled WGS sequence"/>
</dbReference>
<evidence type="ECO:0000313" key="1">
    <source>
        <dbReference type="EMBL" id="PHH60979.1"/>
    </source>
</evidence>
<proteinExistence type="predicted"/>